<dbReference type="GO" id="GO:0008198">
    <property type="term" value="F:ferrous iron binding"/>
    <property type="evidence" value="ECO:0007669"/>
    <property type="project" value="TreeGrafter"/>
</dbReference>
<keyword evidence="2" id="KW-0479">Metal-binding</keyword>
<comment type="caution">
    <text evidence="8">The sequence shown here is derived from an EMBL/GenBank/DDBJ whole genome shotgun (WGS) entry which is preliminary data.</text>
</comment>
<dbReference type="EMBL" id="JAYGII010000010">
    <property type="protein sequence ID" value="MEA5445455.1"/>
    <property type="molecule type" value="Genomic_DNA"/>
</dbReference>
<evidence type="ECO:0000256" key="2">
    <source>
        <dbReference type="ARBA" id="ARBA00022723"/>
    </source>
</evidence>
<dbReference type="SMART" id="SM00702">
    <property type="entry name" value="P4Hc"/>
    <property type="match status" value="1"/>
</dbReference>
<dbReference type="GO" id="GO:0031543">
    <property type="term" value="F:peptidyl-proline dioxygenase activity"/>
    <property type="evidence" value="ECO:0007669"/>
    <property type="project" value="TreeGrafter"/>
</dbReference>
<evidence type="ECO:0000256" key="6">
    <source>
        <dbReference type="ARBA" id="ARBA00023004"/>
    </source>
</evidence>
<sequence length="194" mass="22272">MKSLVDALAGPGWGVIDDFLPAETVARLRRTLYRRQKRGSFRDAAVGRAAGRARVKAIRGDRLCWLDPSRARGSEAVWFEQLSALRETLNRELYLGIRGWEGHYALYPPGARYGRHIDRFRDDDARVVSTVFYLNPRWRSEYGGQLRLYPDAADPVDIFPAPGRLVIFLSDSLPHEVITTQRDRLSLVGWFRRD</sequence>
<dbReference type="AlphaFoldDB" id="A0AAP6ML80"/>
<evidence type="ECO:0000256" key="4">
    <source>
        <dbReference type="ARBA" id="ARBA00022964"/>
    </source>
</evidence>
<dbReference type="Proteomes" id="UP001302316">
    <property type="component" value="Unassembled WGS sequence"/>
</dbReference>
<dbReference type="InterPro" id="IPR051559">
    <property type="entry name" value="HIF_prolyl_hydroxylases"/>
</dbReference>
<gene>
    <name evidence="8" type="ORF">VCB98_06455</name>
</gene>
<proteinExistence type="predicted"/>
<reference evidence="8 9" key="1">
    <citation type="submission" date="2023-12" db="EMBL/GenBank/DDBJ databases">
        <title>Whole-genome sequencing of halo(alkali)philic microorganisms from hypersaline lakes.</title>
        <authorList>
            <person name="Sorokin D.Y."/>
            <person name="Merkel A.Y."/>
            <person name="Messina E."/>
            <person name="Yakimov M."/>
        </authorList>
    </citation>
    <scope>NUCLEOTIDE SEQUENCE [LARGE SCALE GENOMIC DNA]</scope>
    <source>
        <strain evidence="8 9">AB-CW1</strain>
    </source>
</reference>
<dbReference type="InterPro" id="IPR044862">
    <property type="entry name" value="Pro_4_hyd_alph_FE2OG_OXY"/>
</dbReference>
<dbReference type="GO" id="GO:0071456">
    <property type="term" value="P:cellular response to hypoxia"/>
    <property type="evidence" value="ECO:0007669"/>
    <property type="project" value="TreeGrafter"/>
</dbReference>
<evidence type="ECO:0000256" key="1">
    <source>
        <dbReference type="ARBA" id="ARBA00001961"/>
    </source>
</evidence>
<evidence type="ECO:0000313" key="8">
    <source>
        <dbReference type="EMBL" id="MEA5445455.1"/>
    </source>
</evidence>
<keyword evidence="3" id="KW-0847">Vitamin C</keyword>
<evidence type="ECO:0000256" key="3">
    <source>
        <dbReference type="ARBA" id="ARBA00022896"/>
    </source>
</evidence>
<feature type="domain" description="Fe2OG dioxygenase" evidence="7">
    <location>
        <begin position="93"/>
        <end position="193"/>
    </location>
</feature>
<dbReference type="PROSITE" id="PS51471">
    <property type="entry name" value="FE2OG_OXY"/>
    <property type="match status" value="1"/>
</dbReference>
<dbReference type="Pfam" id="PF13640">
    <property type="entry name" value="2OG-FeII_Oxy_3"/>
    <property type="match status" value="1"/>
</dbReference>
<dbReference type="PANTHER" id="PTHR12907:SF26">
    <property type="entry name" value="HIF PROLYL HYDROXYLASE, ISOFORM C"/>
    <property type="match status" value="1"/>
</dbReference>
<dbReference type="InterPro" id="IPR006620">
    <property type="entry name" value="Pro_4_hyd_alph"/>
</dbReference>
<evidence type="ECO:0000256" key="5">
    <source>
        <dbReference type="ARBA" id="ARBA00023002"/>
    </source>
</evidence>
<dbReference type="PANTHER" id="PTHR12907">
    <property type="entry name" value="EGL NINE HOMOLOG-RELATED"/>
    <property type="match status" value="1"/>
</dbReference>
<comment type="cofactor">
    <cofactor evidence="1">
        <name>L-ascorbate</name>
        <dbReference type="ChEBI" id="CHEBI:38290"/>
    </cofactor>
</comment>
<organism evidence="8 9">
    <name type="scientific">Natronospira elongata</name>
    <dbReference type="NCBI Taxonomy" id="3110268"/>
    <lineage>
        <taxon>Bacteria</taxon>
        <taxon>Pseudomonadati</taxon>
        <taxon>Pseudomonadota</taxon>
        <taxon>Gammaproteobacteria</taxon>
        <taxon>Natronospirales</taxon>
        <taxon>Natronospiraceae</taxon>
        <taxon>Natronospira</taxon>
    </lineage>
</organism>
<keyword evidence="6" id="KW-0408">Iron</keyword>
<dbReference type="RefSeq" id="WP_346051082.1">
    <property type="nucleotide sequence ID" value="NZ_JAYGII010000010.1"/>
</dbReference>
<accession>A0AAP6ML80</accession>
<evidence type="ECO:0000313" key="9">
    <source>
        <dbReference type="Proteomes" id="UP001302316"/>
    </source>
</evidence>
<protein>
    <submittedName>
        <fullName evidence="8">2OG-Fe(II) oxygenase</fullName>
    </submittedName>
</protein>
<dbReference type="InterPro" id="IPR005123">
    <property type="entry name" value="Oxoglu/Fe-dep_dioxygenase_dom"/>
</dbReference>
<name>A0AAP6ML80_9GAMM</name>
<evidence type="ECO:0000259" key="7">
    <source>
        <dbReference type="PROSITE" id="PS51471"/>
    </source>
</evidence>
<dbReference type="Gene3D" id="2.60.120.620">
    <property type="entry name" value="q2cbj1_9rhob like domain"/>
    <property type="match status" value="1"/>
</dbReference>
<keyword evidence="9" id="KW-1185">Reference proteome</keyword>
<keyword evidence="4" id="KW-0223">Dioxygenase</keyword>
<dbReference type="GO" id="GO:0031418">
    <property type="term" value="F:L-ascorbic acid binding"/>
    <property type="evidence" value="ECO:0007669"/>
    <property type="project" value="UniProtKB-KW"/>
</dbReference>
<keyword evidence="5" id="KW-0560">Oxidoreductase</keyword>